<feature type="compositionally biased region" description="Basic and acidic residues" evidence="2">
    <location>
        <begin position="231"/>
        <end position="240"/>
    </location>
</feature>
<dbReference type="InterPro" id="IPR052016">
    <property type="entry name" value="Bact_Sigma-Reg"/>
</dbReference>
<feature type="region of interest" description="Disordered" evidence="2">
    <location>
        <begin position="214"/>
        <end position="244"/>
    </location>
</feature>
<organism evidence="5 6">
    <name type="scientific">Streptomyces lavendulocolor</name>
    <dbReference type="NCBI Taxonomy" id="67316"/>
    <lineage>
        <taxon>Bacteria</taxon>
        <taxon>Bacillati</taxon>
        <taxon>Actinomycetota</taxon>
        <taxon>Actinomycetes</taxon>
        <taxon>Kitasatosporales</taxon>
        <taxon>Streptomycetaceae</taxon>
        <taxon>Streptomyces</taxon>
    </lineage>
</organism>
<reference evidence="5 6" key="1">
    <citation type="submission" date="2024-06" db="EMBL/GenBank/DDBJ databases">
        <title>The Natural Products Discovery Center: Release of the First 8490 Sequenced Strains for Exploring Actinobacteria Biosynthetic Diversity.</title>
        <authorList>
            <person name="Kalkreuter E."/>
            <person name="Kautsar S.A."/>
            <person name="Yang D."/>
            <person name="Bader C.D."/>
            <person name="Teijaro C.N."/>
            <person name="Fluegel L."/>
            <person name="Davis C.M."/>
            <person name="Simpson J.R."/>
            <person name="Lauterbach L."/>
            <person name="Steele A.D."/>
            <person name="Gui C."/>
            <person name="Meng S."/>
            <person name="Li G."/>
            <person name="Viehrig K."/>
            <person name="Ye F."/>
            <person name="Su P."/>
            <person name="Kiefer A.F."/>
            <person name="Nichols A."/>
            <person name="Cepeda A.J."/>
            <person name="Yan W."/>
            <person name="Fan B."/>
            <person name="Jiang Y."/>
            <person name="Adhikari A."/>
            <person name="Zheng C.-J."/>
            <person name="Schuster L."/>
            <person name="Cowan T.M."/>
            <person name="Smanski M.J."/>
            <person name="Chevrette M.G."/>
            <person name="De Carvalho L.P.S."/>
            <person name="Shen B."/>
        </authorList>
    </citation>
    <scope>NUCLEOTIDE SEQUENCE [LARGE SCALE GENOMIC DNA]</scope>
    <source>
        <strain evidence="5 6">NPDC006337</strain>
    </source>
</reference>
<proteinExistence type="predicted"/>
<keyword evidence="3" id="KW-0812">Transmembrane</keyword>
<dbReference type="SUPFAM" id="SSF81606">
    <property type="entry name" value="PP2C-like"/>
    <property type="match status" value="1"/>
</dbReference>
<sequence>MQGHEQEHRRHALVAVPIGLIVVVTVVDILAPPEVHLGPFLVAAPAVTASFAGPRTTGCIGLLAVLAQAAVAVVRTSLTDLNHTFQIIALILISVFVTFFSHLRERHEKEMTQLRLVAQAAQEVVLRPLPARIGTLRVASVYLAAEEEAQIGGDLFAAARTARGTRLIIGDVRGKGMEAVGDAALVLGAFRAAAHRQDELPLLVSYLEGTVSSDLDDPESAGARQGRRPGHPGEAERPGLPERPAQTGEAFITAALLDIPDTAPVLHLVNCGHPPPLLLRDGRVTSLDVRVPAPPLGLTEFADPAALAPETFPFAAGDLVLLYTDGVIEARDASGAFYPLAERVSAFADEDPQALLRSLRRDLLAHTPHGRLGDDAAMVAIRRMPGK</sequence>
<name>A0ABV2W8T7_9ACTN</name>
<feature type="domain" description="PPM-type phosphatase" evidence="4">
    <location>
        <begin position="136"/>
        <end position="383"/>
    </location>
</feature>
<keyword evidence="1 5" id="KW-0378">Hydrolase</keyword>
<feature type="transmembrane region" description="Helical" evidence="3">
    <location>
        <begin position="84"/>
        <end position="103"/>
    </location>
</feature>
<keyword evidence="6" id="KW-1185">Reference proteome</keyword>
<dbReference type="Proteomes" id="UP001550378">
    <property type="component" value="Unassembled WGS sequence"/>
</dbReference>
<evidence type="ECO:0000313" key="6">
    <source>
        <dbReference type="Proteomes" id="UP001550378"/>
    </source>
</evidence>
<dbReference type="Pfam" id="PF07228">
    <property type="entry name" value="SpoIIE"/>
    <property type="match status" value="1"/>
</dbReference>
<protein>
    <submittedName>
        <fullName evidence="5">PP2C family protein-serine/threonine phosphatase</fullName>
        <ecNumber evidence="5">3.1.3.16</ecNumber>
    </submittedName>
</protein>
<comment type="caution">
    <text evidence="5">The sequence shown here is derived from an EMBL/GenBank/DDBJ whole genome shotgun (WGS) entry which is preliminary data.</text>
</comment>
<dbReference type="EC" id="3.1.3.16" evidence="5"/>
<dbReference type="SMART" id="SM00331">
    <property type="entry name" value="PP2C_SIG"/>
    <property type="match status" value="1"/>
</dbReference>
<evidence type="ECO:0000256" key="2">
    <source>
        <dbReference type="SAM" id="MobiDB-lite"/>
    </source>
</evidence>
<accession>A0ABV2W8T7</accession>
<evidence type="ECO:0000256" key="1">
    <source>
        <dbReference type="ARBA" id="ARBA00022801"/>
    </source>
</evidence>
<evidence type="ECO:0000313" key="5">
    <source>
        <dbReference type="EMBL" id="MEU0709111.1"/>
    </source>
</evidence>
<dbReference type="InterPro" id="IPR036457">
    <property type="entry name" value="PPM-type-like_dom_sf"/>
</dbReference>
<evidence type="ECO:0000256" key="3">
    <source>
        <dbReference type="SAM" id="Phobius"/>
    </source>
</evidence>
<feature type="transmembrane region" description="Helical" evidence="3">
    <location>
        <begin position="60"/>
        <end position="78"/>
    </location>
</feature>
<keyword evidence="3" id="KW-1133">Transmembrane helix</keyword>
<dbReference type="PANTHER" id="PTHR43156">
    <property type="entry name" value="STAGE II SPORULATION PROTEIN E-RELATED"/>
    <property type="match status" value="1"/>
</dbReference>
<dbReference type="PANTHER" id="PTHR43156:SF2">
    <property type="entry name" value="STAGE II SPORULATION PROTEIN E"/>
    <property type="match status" value="1"/>
</dbReference>
<dbReference type="Gene3D" id="3.60.40.10">
    <property type="entry name" value="PPM-type phosphatase domain"/>
    <property type="match status" value="1"/>
</dbReference>
<dbReference type="EMBL" id="JBEXZR010000014">
    <property type="protein sequence ID" value="MEU0709111.1"/>
    <property type="molecule type" value="Genomic_DNA"/>
</dbReference>
<feature type="transmembrane region" description="Helical" evidence="3">
    <location>
        <begin position="12"/>
        <end position="31"/>
    </location>
</feature>
<dbReference type="GO" id="GO:0004722">
    <property type="term" value="F:protein serine/threonine phosphatase activity"/>
    <property type="evidence" value="ECO:0007669"/>
    <property type="project" value="UniProtKB-EC"/>
</dbReference>
<dbReference type="InterPro" id="IPR001932">
    <property type="entry name" value="PPM-type_phosphatase-like_dom"/>
</dbReference>
<keyword evidence="3" id="KW-0472">Membrane</keyword>
<gene>
    <name evidence="5" type="ORF">ABZ508_17280</name>
</gene>
<evidence type="ECO:0000259" key="4">
    <source>
        <dbReference type="SMART" id="SM00331"/>
    </source>
</evidence>